<feature type="compositionally biased region" description="Acidic residues" evidence="1">
    <location>
        <begin position="179"/>
        <end position="200"/>
    </location>
</feature>
<sequence length="200" mass="22949">MSTRKGPPKHQNLFAWKPDGGKKKNETEPGGKFRPFSEVTGVCPRCRDQIEWKRRYGKYKPLVEPAKCQRCGKRSVRQAYHNICSACAKESKVCAKCSCRVEKIIGRDIEEVEAERKTLDEAIKNARERDRRSLLRALNKNKTSGTEKTPQIADKSRQGDLFPTSSLDEYAKQSRMNADDNDEDDDEYDDVDDDEVRICN</sequence>
<feature type="compositionally biased region" description="Polar residues" evidence="1">
    <location>
        <begin position="140"/>
        <end position="149"/>
    </location>
</feature>
<accession>A0AAV7DU34</accession>
<dbReference type="EMBL" id="JAINDJ010000008">
    <property type="protein sequence ID" value="KAG9439671.1"/>
    <property type="molecule type" value="Genomic_DNA"/>
</dbReference>
<feature type="region of interest" description="Disordered" evidence="1">
    <location>
        <begin position="1"/>
        <end position="33"/>
    </location>
</feature>
<feature type="compositionally biased region" description="Basic and acidic residues" evidence="1">
    <location>
        <begin position="19"/>
        <end position="31"/>
    </location>
</feature>
<name>A0AAV7DU34_ARIFI</name>
<dbReference type="InterPro" id="IPR019351">
    <property type="entry name" value="DUF2039"/>
</dbReference>
<dbReference type="Pfam" id="PF10217">
    <property type="entry name" value="DUF2039"/>
    <property type="match status" value="1"/>
</dbReference>
<dbReference type="Proteomes" id="UP000825729">
    <property type="component" value="Unassembled WGS sequence"/>
</dbReference>
<dbReference type="PANTHER" id="PTHR22876:SF5">
    <property type="entry name" value="CHROMOSOME 9 OPEN READING FRAME 85"/>
    <property type="match status" value="1"/>
</dbReference>
<protein>
    <submittedName>
        <fullName evidence="2">Uncharacterized protein</fullName>
    </submittedName>
</protein>
<comment type="caution">
    <text evidence="2">The sequence shown here is derived from an EMBL/GenBank/DDBJ whole genome shotgun (WGS) entry which is preliminary data.</text>
</comment>
<gene>
    <name evidence="2" type="ORF">H6P81_019836</name>
</gene>
<reference evidence="2 3" key="1">
    <citation type="submission" date="2021-07" db="EMBL/GenBank/DDBJ databases">
        <title>The Aristolochia fimbriata genome: insights into angiosperm evolution, floral development and chemical biosynthesis.</title>
        <authorList>
            <person name="Jiao Y."/>
        </authorList>
    </citation>
    <scope>NUCLEOTIDE SEQUENCE [LARGE SCALE GENOMIC DNA]</scope>
    <source>
        <strain evidence="2">IBCAS-2021</strain>
        <tissue evidence="2">Leaf</tissue>
    </source>
</reference>
<keyword evidence="3" id="KW-1185">Reference proteome</keyword>
<organism evidence="2 3">
    <name type="scientific">Aristolochia fimbriata</name>
    <name type="common">White veined hardy Dutchman's pipe vine</name>
    <dbReference type="NCBI Taxonomy" id="158543"/>
    <lineage>
        <taxon>Eukaryota</taxon>
        <taxon>Viridiplantae</taxon>
        <taxon>Streptophyta</taxon>
        <taxon>Embryophyta</taxon>
        <taxon>Tracheophyta</taxon>
        <taxon>Spermatophyta</taxon>
        <taxon>Magnoliopsida</taxon>
        <taxon>Magnoliidae</taxon>
        <taxon>Piperales</taxon>
        <taxon>Aristolochiaceae</taxon>
        <taxon>Aristolochia</taxon>
    </lineage>
</organism>
<dbReference type="PANTHER" id="PTHR22876">
    <property type="entry name" value="ZGC:101016"/>
    <property type="match status" value="1"/>
</dbReference>
<evidence type="ECO:0000256" key="1">
    <source>
        <dbReference type="SAM" id="MobiDB-lite"/>
    </source>
</evidence>
<proteinExistence type="predicted"/>
<evidence type="ECO:0000313" key="2">
    <source>
        <dbReference type="EMBL" id="KAG9439671.1"/>
    </source>
</evidence>
<evidence type="ECO:0000313" key="3">
    <source>
        <dbReference type="Proteomes" id="UP000825729"/>
    </source>
</evidence>
<feature type="region of interest" description="Disordered" evidence="1">
    <location>
        <begin position="135"/>
        <end position="200"/>
    </location>
</feature>
<dbReference type="AlphaFoldDB" id="A0AAV7DU34"/>